<gene>
    <name evidence="2" type="ORF">SBA1_20130</name>
</gene>
<dbReference type="AlphaFoldDB" id="A0A2U3KFI9"/>
<evidence type="ECO:0000313" key="3">
    <source>
        <dbReference type="Proteomes" id="UP000238701"/>
    </source>
</evidence>
<feature type="region of interest" description="Disordered" evidence="1">
    <location>
        <begin position="1"/>
        <end position="41"/>
    </location>
</feature>
<evidence type="ECO:0000256" key="1">
    <source>
        <dbReference type="SAM" id="MobiDB-lite"/>
    </source>
</evidence>
<dbReference type="Proteomes" id="UP000238701">
    <property type="component" value="Unassembled WGS sequence"/>
</dbReference>
<name>A0A2U3KFI9_9BACT</name>
<accession>A0A2U3KFI9</accession>
<sequence length="56" mass="5951">MSRREQAPGPRGSPQEAQGLAEDAEGDDPLAETAKTESWGSSLVAWHFGHSAFSLP</sequence>
<protein>
    <submittedName>
        <fullName evidence="2">Uncharacterized protein</fullName>
    </submittedName>
</protein>
<reference evidence="3" key="1">
    <citation type="submission" date="2018-02" db="EMBL/GenBank/DDBJ databases">
        <authorList>
            <person name="Hausmann B."/>
        </authorList>
    </citation>
    <scope>NUCLEOTIDE SEQUENCE [LARGE SCALE GENOMIC DNA]</scope>
    <source>
        <strain evidence="3">Peat soil MAG SbA1</strain>
    </source>
</reference>
<proteinExistence type="predicted"/>
<evidence type="ECO:0000313" key="2">
    <source>
        <dbReference type="EMBL" id="SPF38429.1"/>
    </source>
</evidence>
<dbReference type="EMBL" id="OMOD01000111">
    <property type="protein sequence ID" value="SPF38429.1"/>
    <property type="molecule type" value="Genomic_DNA"/>
</dbReference>
<organism evidence="2 3">
    <name type="scientific">Candidatus Sulfotelmatobacter kueseliae</name>
    <dbReference type="NCBI Taxonomy" id="2042962"/>
    <lineage>
        <taxon>Bacteria</taxon>
        <taxon>Pseudomonadati</taxon>
        <taxon>Acidobacteriota</taxon>
        <taxon>Terriglobia</taxon>
        <taxon>Terriglobales</taxon>
        <taxon>Candidatus Korobacteraceae</taxon>
        <taxon>Candidatus Sulfotelmatobacter</taxon>
    </lineage>
</organism>